<reference evidence="2" key="3">
    <citation type="submission" date="2015-02" db="UniProtKB">
        <authorList>
            <consortium name="EnsemblProtists"/>
        </authorList>
    </citation>
    <scope>IDENTIFICATION</scope>
    <source>
        <strain evidence="2">DAOM BR144</strain>
    </source>
</reference>
<dbReference type="HOGENOM" id="CLU_629461_0_0_1"/>
<evidence type="ECO:0000313" key="3">
    <source>
        <dbReference type="Proteomes" id="UP000019132"/>
    </source>
</evidence>
<feature type="region of interest" description="Disordered" evidence="1">
    <location>
        <begin position="1"/>
        <end position="354"/>
    </location>
</feature>
<name>K3WZF5_GLOUD</name>
<evidence type="ECO:0000256" key="1">
    <source>
        <dbReference type="SAM" id="MobiDB-lite"/>
    </source>
</evidence>
<keyword evidence="3" id="KW-1185">Reference proteome</keyword>
<feature type="compositionally biased region" description="Polar residues" evidence="1">
    <location>
        <begin position="185"/>
        <end position="213"/>
    </location>
</feature>
<reference evidence="3" key="1">
    <citation type="journal article" date="2010" name="Genome Biol.">
        <title>Genome sequence of the necrotrophic plant pathogen Pythium ultimum reveals original pathogenicity mechanisms and effector repertoire.</title>
        <authorList>
            <person name="Levesque C.A."/>
            <person name="Brouwer H."/>
            <person name="Cano L."/>
            <person name="Hamilton J.P."/>
            <person name="Holt C."/>
            <person name="Huitema E."/>
            <person name="Raffaele S."/>
            <person name="Robideau G.P."/>
            <person name="Thines M."/>
            <person name="Win J."/>
            <person name="Zerillo M.M."/>
            <person name="Beakes G.W."/>
            <person name="Boore J.L."/>
            <person name="Busam D."/>
            <person name="Dumas B."/>
            <person name="Ferriera S."/>
            <person name="Fuerstenberg S.I."/>
            <person name="Gachon C.M."/>
            <person name="Gaulin E."/>
            <person name="Govers F."/>
            <person name="Grenville-Briggs L."/>
            <person name="Horner N."/>
            <person name="Hostetler J."/>
            <person name="Jiang R.H."/>
            <person name="Johnson J."/>
            <person name="Krajaejun T."/>
            <person name="Lin H."/>
            <person name="Meijer H.J."/>
            <person name="Moore B."/>
            <person name="Morris P."/>
            <person name="Phuntmart V."/>
            <person name="Puiu D."/>
            <person name="Shetty J."/>
            <person name="Stajich J.E."/>
            <person name="Tripathy S."/>
            <person name="Wawra S."/>
            <person name="van West P."/>
            <person name="Whitty B.R."/>
            <person name="Coutinho P.M."/>
            <person name="Henrissat B."/>
            <person name="Martin F."/>
            <person name="Thomas P.D."/>
            <person name="Tyler B.M."/>
            <person name="De Vries R.P."/>
            <person name="Kamoun S."/>
            <person name="Yandell M."/>
            <person name="Tisserat N."/>
            <person name="Buell C.R."/>
        </authorList>
    </citation>
    <scope>NUCLEOTIDE SEQUENCE</scope>
    <source>
        <strain evidence="3">DAOM:BR144</strain>
    </source>
</reference>
<dbReference type="EMBL" id="GL376602">
    <property type="status" value="NOT_ANNOTATED_CDS"/>
    <property type="molecule type" value="Genomic_DNA"/>
</dbReference>
<feature type="compositionally biased region" description="Acidic residues" evidence="1">
    <location>
        <begin position="307"/>
        <end position="318"/>
    </location>
</feature>
<feature type="compositionally biased region" description="Polar residues" evidence="1">
    <location>
        <begin position="157"/>
        <end position="167"/>
    </location>
</feature>
<feature type="compositionally biased region" description="Basic residues" evidence="1">
    <location>
        <begin position="147"/>
        <end position="156"/>
    </location>
</feature>
<feature type="compositionally biased region" description="Polar residues" evidence="1">
    <location>
        <begin position="235"/>
        <end position="254"/>
    </location>
</feature>
<accession>K3WZF5</accession>
<dbReference type="AlphaFoldDB" id="K3WZF5"/>
<feature type="compositionally biased region" description="Basic residues" evidence="1">
    <location>
        <begin position="36"/>
        <end position="45"/>
    </location>
</feature>
<sequence length="436" mass="47863">MADVVRSGAIFRVRGASKSSTTKSSAKGSPLPPHVTSRRGARSRKQQPAAAAPVVKRVTVSALEAASSSSLAAISTRSSSRSHSYGHAPETPVGMPRRKARLQQTPSLRSSVRKVRSSAEIARAHPRNAAEIEANFNRLVMKTPIPKQRKQGKKGRATSQELGQSVREQSESSSSSSSESEHTTTTRPQRLTRSSIKSASTAIMSSSRASQRTGLLDGDATSSTSNDGTAAKPTPQRSLRSETPQVVRSSTRVRAQQKVPDLPPRTPIRLQHGNTEEDEELLHIQKRLFFNHRPKCRQKSNQSTSESEADDADSEAESDNQRQEKPHPRQRQSSNQSQRNSKTKKLTASVLEEVAAPPKVKKTVVAESMNRSKPPKSSSFVLCDWTLRWPPVYEELDDEQEQIQLVLEGQVLGHPASFKVARRVSTTQFISTDDES</sequence>
<protein>
    <submittedName>
        <fullName evidence="2">Uncharacterized protein</fullName>
    </submittedName>
</protein>
<feature type="compositionally biased region" description="Low complexity" evidence="1">
    <location>
        <begin position="331"/>
        <end position="340"/>
    </location>
</feature>
<feature type="compositionally biased region" description="Low complexity" evidence="1">
    <location>
        <begin position="61"/>
        <end position="83"/>
    </location>
</feature>
<organism evidence="2 3">
    <name type="scientific">Globisporangium ultimum (strain ATCC 200006 / CBS 805.95 / DAOM BR144)</name>
    <name type="common">Pythium ultimum</name>
    <dbReference type="NCBI Taxonomy" id="431595"/>
    <lineage>
        <taxon>Eukaryota</taxon>
        <taxon>Sar</taxon>
        <taxon>Stramenopiles</taxon>
        <taxon>Oomycota</taxon>
        <taxon>Peronosporomycetes</taxon>
        <taxon>Pythiales</taxon>
        <taxon>Pythiaceae</taxon>
        <taxon>Globisporangium</taxon>
    </lineage>
</organism>
<feature type="compositionally biased region" description="Low complexity" evidence="1">
    <location>
        <begin position="16"/>
        <end position="29"/>
    </location>
</feature>
<feature type="compositionally biased region" description="Basic residues" evidence="1">
    <location>
        <begin position="284"/>
        <end position="298"/>
    </location>
</feature>
<proteinExistence type="predicted"/>
<reference evidence="3" key="2">
    <citation type="submission" date="2010-04" db="EMBL/GenBank/DDBJ databases">
        <authorList>
            <person name="Buell R."/>
            <person name="Hamilton J."/>
            <person name="Hostetler J."/>
        </authorList>
    </citation>
    <scope>NUCLEOTIDE SEQUENCE [LARGE SCALE GENOMIC DNA]</scope>
    <source>
        <strain evidence="3">DAOM:BR144</strain>
    </source>
</reference>
<dbReference type="EnsemblProtists" id="PYU1_T010354">
    <property type="protein sequence ID" value="PYU1_T010354"/>
    <property type="gene ID" value="PYU1_G010333"/>
</dbReference>
<dbReference type="InParanoid" id="K3WZF5"/>
<dbReference type="Proteomes" id="UP000019132">
    <property type="component" value="Unassembled WGS sequence"/>
</dbReference>
<dbReference type="VEuPathDB" id="FungiDB:PYU1_G010333"/>
<evidence type="ECO:0000313" key="2">
    <source>
        <dbReference type="EnsemblProtists" id="PYU1_T010354"/>
    </source>
</evidence>